<feature type="domain" description="Arrestin C-terminal-like" evidence="3">
    <location>
        <begin position="176"/>
        <end position="309"/>
    </location>
</feature>
<dbReference type="AlphaFoldDB" id="A0A1E1W996"/>
<dbReference type="PANTHER" id="PTHR11188:SF17">
    <property type="entry name" value="FI21816P1"/>
    <property type="match status" value="1"/>
</dbReference>
<dbReference type="Gene3D" id="2.60.40.640">
    <property type="match status" value="2"/>
</dbReference>
<dbReference type="GO" id="GO:0005737">
    <property type="term" value="C:cytoplasm"/>
    <property type="evidence" value="ECO:0007669"/>
    <property type="project" value="TreeGrafter"/>
</dbReference>
<dbReference type="PANTHER" id="PTHR11188">
    <property type="entry name" value="ARRESTIN DOMAIN CONTAINING PROTEIN"/>
    <property type="match status" value="1"/>
</dbReference>
<comment type="similarity">
    <text evidence="1">Belongs to the arrestin family.</text>
</comment>
<proteinExistence type="inferred from homology"/>
<dbReference type="Pfam" id="PF00339">
    <property type="entry name" value="Arrestin_N"/>
    <property type="match status" value="1"/>
</dbReference>
<gene>
    <name evidence="4" type="ORF">g.263</name>
</gene>
<keyword evidence="2" id="KW-0716">Sensory transduction</keyword>
<name>A0A1E1W996_PECGO</name>
<dbReference type="SMART" id="SM01017">
    <property type="entry name" value="Arrestin_C"/>
    <property type="match status" value="1"/>
</dbReference>
<dbReference type="SUPFAM" id="SSF81296">
    <property type="entry name" value="E set domains"/>
    <property type="match status" value="2"/>
</dbReference>
<sequence>MGIFCEIYINKPEDEIFRPGMVVSGVIRYTVDKESTFSKITVSLKGVGRVEIEKEWRSDREKTYVKTEHYVDIDNVVTKETVTLPIGTYETPFAFVLPINIPHSLRCYKKFLTEYGKCDIIYYVRIKFDSPGWKLAKRCRKEFTVAPKLNLIPVRLPTVPTICGEQKTLTSIFSSRKHIVDIKANIESCFISPGGAIRFNFEVNNNTNIDIKAVKTKLVEIYSFYTSSSGADLVHTDKVKNTDYKTTEIKSGTCESFDIEMKVPQYIFTIESYATIVKREYFVWIEALLPIPHRNALLKIEVQIGDIAGKDTNTDYVDFKIHNDAPPSYWEVMSEES</sequence>
<evidence type="ECO:0000256" key="1">
    <source>
        <dbReference type="ARBA" id="ARBA00005298"/>
    </source>
</evidence>
<dbReference type="InterPro" id="IPR011021">
    <property type="entry name" value="Arrestin-like_N"/>
</dbReference>
<dbReference type="GO" id="GO:0015031">
    <property type="term" value="P:protein transport"/>
    <property type="evidence" value="ECO:0007669"/>
    <property type="project" value="TreeGrafter"/>
</dbReference>
<dbReference type="Pfam" id="PF02752">
    <property type="entry name" value="Arrestin_C"/>
    <property type="match status" value="1"/>
</dbReference>
<reference evidence="4" key="1">
    <citation type="submission" date="2015-09" db="EMBL/GenBank/DDBJ databases">
        <title>De novo assembly of Pectinophora gossypiella (Pink Bollworm) gut transcriptome.</title>
        <authorList>
            <person name="Tassone E.E."/>
        </authorList>
    </citation>
    <scope>NUCLEOTIDE SEQUENCE</scope>
</reference>
<dbReference type="OrthoDB" id="2333384at2759"/>
<accession>A0A1E1W996</accession>
<dbReference type="InterPro" id="IPR014752">
    <property type="entry name" value="Arrestin-like_C"/>
</dbReference>
<evidence type="ECO:0000259" key="3">
    <source>
        <dbReference type="SMART" id="SM01017"/>
    </source>
</evidence>
<evidence type="ECO:0000313" key="4">
    <source>
        <dbReference type="EMBL" id="JAT83580.1"/>
    </source>
</evidence>
<dbReference type="EMBL" id="GDQN01007474">
    <property type="protein sequence ID" value="JAT83580.1"/>
    <property type="molecule type" value="Transcribed_RNA"/>
</dbReference>
<organism evidence="4">
    <name type="scientific">Pectinophora gossypiella</name>
    <name type="common">Cotton pink bollworm</name>
    <name type="synonym">Depressaria gossypiella</name>
    <dbReference type="NCBI Taxonomy" id="13191"/>
    <lineage>
        <taxon>Eukaryota</taxon>
        <taxon>Metazoa</taxon>
        <taxon>Ecdysozoa</taxon>
        <taxon>Arthropoda</taxon>
        <taxon>Hexapoda</taxon>
        <taxon>Insecta</taxon>
        <taxon>Pterygota</taxon>
        <taxon>Neoptera</taxon>
        <taxon>Endopterygota</taxon>
        <taxon>Lepidoptera</taxon>
        <taxon>Glossata</taxon>
        <taxon>Ditrysia</taxon>
        <taxon>Gelechioidea</taxon>
        <taxon>Gelechiidae</taxon>
        <taxon>Apatetrinae</taxon>
        <taxon>Pectinophora</taxon>
    </lineage>
</organism>
<protein>
    <recommendedName>
        <fullName evidence="3">Arrestin C-terminal-like domain-containing protein</fullName>
    </recommendedName>
</protein>
<dbReference type="InterPro" id="IPR011022">
    <property type="entry name" value="Arrestin_C-like"/>
</dbReference>
<dbReference type="InterPro" id="IPR014756">
    <property type="entry name" value="Ig_E-set"/>
</dbReference>
<dbReference type="InterPro" id="IPR050357">
    <property type="entry name" value="Arrestin_domain-protein"/>
</dbReference>
<evidence type="ECO:0000256" key="2">
    <source>
        <dbReference type="ARBA" id="ARBA00022606"/>
    </source>
</evidence>